<evidence type="ECO:0000256" key="1">
    <source>
        <dbReference type="SAM" id="Phobius"/>
    </source>
</evidence>
<proteinExistence type="predicted"/>
<dbReference type="EMBL" id="RCHS01002011">
    <property type="protein sequence ID" value="RMX50048.1"/>
    <property type="molecule type" value="Genomic_DNA"/>
</dbReference>
<keyword evidence="1" id="KW-0472">Membrane</keyword>
<evidence type="ECO:0000313" key="2">
    <source>
        <dbReference type="EMBL" id="RMX50048.1"/>
    </source>
</evidence>
<evidence type="ECO:0000313" key="3">
    <source>
        <dbReference type="Proteomes" id="UP000275408"/>
    </source>
</evidence>
<reference evidence="2 3" key="1">
    <citation type="journal article" date="2018" name="Sci. Rep.">
        <title>Comparative analysis of the Pocillopora damicornis genome highlights role of immune system in coral evolution.</title>
        <authorList>
            <person name="Cunning R."/>
            <person name="Bay R.A."/>
            <person name="Gillette P."/>
            <person name="Baker A.C."/>
            <person name="Traylor-Knowles N."/>
        </authorList>
    </citation>
    <scope>NUCLEOTIDE SEQUENCE [LARGE SCALE GENOMIC DNA]</scope>
    <source>
        <strain evidence="2">RSMAS</strain>
        <tissue evidence="2">Whole animal</tissue>
    </source>
</reference>
<keyword evidence="3" id="KW-1185">Reference proteome</keyword>
<name>A0A3M6U9C2_POCDA</name>
<accession>A0A3M6U9C2</accession>
<organism evidence="2 3">
    <name type="scientific">Pocillopora damicornis</name>
    <name type="common">Cauliflower coral</name>
    <name type="synonym">Millepora damicornis</name>
    <dbReference type="NCBI Taxonomy" id="46731"/>
    <lineage>
        <taxon>Eukaryota</taxon>
        <taxon>Metazoa</taxon>
        <taxon>Cnidaria</taxon>
        <taxon>Anthozoa</taxon>
        <taxon>Hexacorallia</taxon>
        <taxon>Scleractinia</taxon>
        <taxon>Astrocoeniina</taxon>
        <taxon>Pocilloporidae</taxon>
        <taxon>Pocillopora</taxon>
    </lineage>
</organism>
<sequence>MYIQFSAERMLVEAWGWGYLPCLLAVLVLCSVTLTWDAPLFAPYREHYVSKAHYHGVDVFTEALHSPVGPEQFMEHFYVCYGRDGRKTYFKKQDQNYFSNRRYWVISSSDHLASDELVVIAGSDNKMAAVTSREHKRQQLKDGHSHRITQESEESRHLLWIHEGLLPKNK</sequence>
<feature type="transmembrane region" description="Helical" evidence="1">
    <location>
        <begin position="16"/>
        <end position="36"/>
    </location>
</feature>
<keyword evidence="1" id="KW-1133">Transmembrane helix</keyword>
<gene>
    <name evidence="2" type="ORF">pdam_00002855</name>
</gene>
<comment type="caution">
    <text evidence="2">The sequence shown here is derived from an EMBL/GenBank/DDBJ whole genome shotgun (WGS) entry which is preliminary data.</text>
</comment>
<dbReference type="Proteomes" id="UP000275408">
    <property type="component" value="Unassembled WGS sequence"/>
</dbReference>
<keyword evidence="1" id="KW-0812">Transmembrane</keyword>
<dbReference type="AlphaFoldDB" id="A0A3M6U9C2"/>
<protein>
    <submittedName>
        <fullName evidence="2">Uncharacterized protein</fullName>
    </submittedName>
</protein>